<dbReference type="SUPFAM" id="SSF141678">
    <property type="entry name" value="MAL13P1.257-like"/>
    <property type="match status" value="1"/>
</dbReference>
<sequence length="381" mass="41987">MFALVLTAELTGVTNLRPDDTQDNPFWYMFKVQCTSCRETHENYVGVNRFETNEMSGSRGEANFVWRCKNCKRESSATIKAAPAAYEQGEPPKPQKVFEFDCRGLEFTEFKAEGEWLADGIDSGTKFTGIELIDGEWFDYDEKAGEEVSIKELIEKLVQLHIMVEVLQCPINALPTKSSSNLSRLLFTAAAGQSSATHEMAAITANSPAITFLTDAAHLLRDAAPETSAHLLSQRAGLLYSHDMAPSDLERQHVCAACGHIMIPGQGTQLKLETLRATRRKTRSSKTAKPGSARERSKDWTCGICARVTRIPLSAPEPITRHKASKAKMQKTTGNVEAQKPATANASSKKRAKNRKAGLQALLSGQQRQSNSLSLADFMMK</sequence>
<comment type="caution">
    <text evidence="5">The sequence shown here is derived from an EMBL/GenBank/DDBJ whole genome shotgun (WGS) entry which is preliminary data.</text>
</comment>
<gene>
    <name evidence="5" type="ORF">CFAM422_011425</name>
</gene>
<dbReference type="AlphaFoldDB" id="A0A9P4X6C0"/>
<name>A0A9P4X6C0_9HYPO</name>
<accession>A0A9P4X6C0</accession>
<keyword evidence="3" id="KW-0862">Zinc</keyword>
<dbReference type="InterPro" id="IPR007175">
    <property type="entry name" value="Rpr2/Snm1/Rpp21"/>
</dbReference>
<dbReference type="EMBL" id="QLNT01000024">
    <property type="protein sequence ID" value="KAF3060225.1"/>
    <property type="molecule type" value="Genomic_DNA"/>
</dbReference>
<evidence type="ECO:0008006" key="7">
    <source>
        <dbReference type="Google" id="ProtNLM"/>
    </source>
</evidence>
<organism evidence="5 6">
    <name type="scientific">Trichoderma lentiforme</name>
    <dbReference type="NCBI Taxonomy" id="1567552"/>
    <lineage>
        <taxon>Eukaryota</taxon>
        <taxon>Fungi</taxon>
        <taxon>Dikarya</taxon>
        <taxon>Ascomycota</taxon>
        <taxon>Pezizomycotina</taxon>
        <taxon>Sordariomycetes</taxon>
        <taxon>Hypocreomycetidae</taxon>
        <taxon>Hypocreales</taxon>
        <taxon>Hypocreaceae</taxon>
        <taxon>Trichoderma</taxon>
    </lineage>
</organism>
<dbReference type="PANTHER" id="PTHR12857">
    <property type="entry name" value="CXXC MOTIF CONTAINING ZINC BINDING PROTEIN"/>
    <property type="match status" value="1"/>
</dbReference>
<dbReference type="GO" id="GO:0006396">
    <property type="term" value="P:RNA processing"/>
    <property type="evidence" value="ECO:0007669"/>
    <property type="project" value="InterPro"/>
</dbReference>
<protein>
    <recommendedName>
        <fullName evidence="7">DUF866-domain-containing protein</fullName>
    </recommendedName>
</protein>
<reference evidence="5 6" key="1">
    <citation type="submission" date="2018-06" db="EMBL/GenBank/DDBJ databases">
        <title>Genome analysis of cellulolytic fungus Trichoderma lentiforme CFAM-422.</title>
        <authorList>
            <person name="Steindorff A.S."/>
            <person name="Formighieri E.F."/>
            <person name="Midorikawa G.E.O."/>
            <person name="Tamietti M.S."/>
            <person name="Ramos E.Z."/>
            <person name="Silva A.S."/>
            <person name="Bon E.P.S."/>
            <person name="Mendes T.D."/>
            <person name="Damaso M.C.T."/>
            <person name="Favaro L.C.L."/>
        </authorList>
    </citation>
    <scope>NUCLEOTIDE SEQUENCE [LARGE SCALE GENOMIC DNA]</scope>
    <source>
        <strain evidence="5 6">CFAM-422</strain>
    </source>
</reference>
<proteinExistence type="inferred from homology"/>
<evidence type="ECO:0000313" key="5">
    <source>
        <dbReference type="EMBL" id="KAF3060225.1"/>
    </source>
</evidence>
<evidence type="ECO:0000256" key="1">
    <source>
        <dbReference type="ARBA" id="ARBA00007818"/>
    </source>
</evidence>
<dbReference type="GO" id="GO:0008270">
    <property type="term" value="F:zinc ion binding"/>
    <property type="evidence" value="ECO:0007669"/>
    <property type="project" value="TreeGrafter"/>
</dbReference>
<dbReference type="PANTHER" id="PTHR12857:SF0">
    <property type="entry name" value="CXXC MOTIF CONTAINING ZINC BINDING PROTEIN"/>
    <property type="match status" value="1"/>
</dbReference>
<keyword evidence="2" id="KW-0479">Metal-binding</keyword>
<dbReference type="Proteomes" id="UP000801864">
    <property type="component" value="Unassembled WGS sequence"/>
</dbReference>
<dbReference type="Pfam" id="PF05907">
    <property type="entry name" value="CXXC_Zn-b_euk"/>
    <property type="match status" value="1"/>
</dbReference>
<evidence type="ECO:0000313" key="6">
    <source>
        <dbReference type="Proteomes" id="UP000801864"/>
    </source>
</evidence>
<evidence type="ECO:0000256" key="2">
    <source>
        <dbReference type="ARBA" id="ARBA00022723"/>
    </source>
</evidence>
<evidence type="ECO:0000256" key="4">
    <source>
        <dbReference type="SAM" id="MobiDB-lite"/>
    </source>
</evidence>
<evidence type="ECO:0000256" key="3">
    <source>
        <dbReference type="ARBA" id="ARBA00022833"/>
    </source>
</evidence>
<feature type="compositionally biased region" description="Polar residues" evidence="4">
    <location>
        <begin position="363"/>
        <end position="374"/>
    </location>
</feature>
<feature type="region of interest" description="Disordered" evidence="4">
    <location>
        <begin position="315"/>
        <end position="381"/>
    </location>
</feature>
<dbReference type="InterPro" id="IPR008584">
    <property type="entry name" value="CXXC_Zn-binding_euk"/>
</dbReference>
<dbReference type="Pfam" id="PF04032">
    <property type="entry name" value="Rpr2"/>
    <property type="match status" value="1"/>
</dbReference>
<feature type="compositionally biased region" description="Basic residues" evidence="4">
    <location>
        <begin position="277"/>
        <end position="286"/>
    </location>
</feature>
<keyword evidence="6" id="KW-1185">Reference proteome</keyword>
<comment type="similarity">
    <text evidence="1">Belongs to the UPF0587 family.</text>
</comment>
<feature type="region of interest" description="Disordered" evidence="4">
    <location>
        <begin position="277"/>
        <end position="296"/>
    </location>
</feature>